<comment type="subcellular location">
    <subcellularLocation>
        <location evidence="1">Cell membrane</location>
    </subcellularLocation>
    <subcellularLocation>
        <location evidence="2">Cytoplasm</location>
        <location evidence="2">Cytosol</location>
    </subcellularLocation>
</comment>
<dbReference type="InterPro" id="IPR018619">
    <property type="entry name" value="Hyccin"/>
</dbReference>
<dbReference type="GO" id="GO:0005886">
    <property type="term" value="C:plasma membrane"/>
    <property type="evidence" value="ECO:0007669"/>
    <property type="project" value="UniProtKB-SubCell"/>
</dbReference>
<comment type="similarity">
    <text evidence="6">Belongs to the Hyccin family.</text>
</comment>
<accession>A0A8C1T8H7</accession>
<evidence type="ECO:0000313" key="9">
    <source>
        <dbReference type="Proteomes" id="UP000694700"/>
    </source>
</evidence>
<dbReference type="GO" id="GO:0046854">
    <property type="term" value="P:phosphatidylinositol phosphate biosynthetic process"/>
    <property type="evidence" value="ECO:0007669"/>
    <property type="project" value="TreeGrafter"/>
</dbReference>
<dbReference type="Proteomes" id="UP000694700">
    <property type="component" value="Unplaced"/>
</dbReference>
<dbReference type="GO" id="GO:0072659">
    <property type="term" value="P:protein localization to plasma membrane"/>
    <property type="evidence" value="ECO:0007669"/>
    <property type="project" value="TreeGrafter"/>
</dbReference>
<evidence type="ECO:0000256" key="2">
    <source>
        <dbReference type="ARBA" id="ARBA00004514"/>
    </source>
</evidence>
<dbReference type="Pfam" id="PF09790">
    <property type="entry name" value="Hyccin"/>
    <property type="match status" value="1"/>
</dbReference>
<protein>
    <submittedName>
        <fullName evidence="8">Family with sequence similarity 126 member A</fullName>
    </submittedName>
</protein>
<name>A0A8C1T8H7_CYPCA</name>
<feature type="region of interest" description="Disordered" evidence="7">
    <location>
        <begin position="331"/>
        <end position="372"/>
    </location>
</feature>
<keyword evidence="5" id="KW-0472">Membrane</keyword>
<evidence type="ECO:0000256" key="3">
    <source>
        <dbReference type="ARBA" id="ARBA00022475"/>
    </source>
</evidence>
<reference evidence="8" key="1">
    <citation type="submission" date="2025-08" db="UniProtKB">
        <authorList>
            <consortium name="Ensembl"/>
        </authorList>
    </citation>
    <scope>IDENTIFICATION</scope>
</reference>
<evidence type="ECO:0000313" key="8">
    <source>
        <dbReference type="Ensembl" id="ENSCCRP00015018205.1"/>
    </source>
</evidence>
<proteinExistence type="inferred from homology"/>
<dbReference type="Ensembl" id="ENSCCRT00015018855.1">
    <property type="protein sequence ID" value="ENSCCRP00015018205.1"/>
    <property type="gene ID" value="ENSCCRG00015007933.1"/>
</dbReference>
<evidence type="ECO:0000256" key="7">
    <source>
        <dbReference type="SAM" id="MobiDB-lite"/>
    </source>
</evidence>
<organism evidence="8 9">
    <name type="scientific">Cyprinus carpio</name>
    <name type="common">Common carp</name>
    <dbReference type="NCBI Taxonomy" id="7962"/>
    <lineage>
        <taxon>Eukaryota</taxon>
        <taxon>Metazoa</taxon>
        <taxon>Chordata</taxon>
        <taxon>Craniata</taxon>
        <taxon>Vertebrata</taxon>
        <taxon>Euteleostomi</taxon>
        <taxon>Actinopterygii</taxon>
        <taxon>Neopterygii</taxon>
        <taxon>Teleostei</taxon>
        <taxon>Ostariophysi</taxon>
        <taxon>Cypriniformes</taxon>
        <taxon>Cyprinidae</taxon>
        <taxon>Cyprininae</taxon>
        <taxon>Cyprinus</taxon>
    </lineage>
</organism>
<feature type="compositionally biased region" description="Basic and acidic residues" evidence="7">
    <location>
        <begin position="346"/>
        <end position="362"/>
    </location>
</feature>
<dbReference type="GO" id="GO:0005829">
    <property type="term" value="C:cytosol"/>
    <property type="evidence" value="ECO:0007669"/>
    <property type="project" value="UniProtKB-SubCell"/>
</dbReference>
<dbReference type="PANTHER" id="PTHR31220:SF4">
    <property type="entry name" value="HYCCIN"/>
    <property type="match status" value="1"/>
</dbReference>
<dbReference type="PANTHER" id="PTHR31220">
    <property type="entry name" value="HYCCIN RELATED"/>
    <property type="match status" value="1"/>
</dbReference>
<sequence length="372" mass="40884">LFTYYYNGVMAVFSAVFQTLPETAVSSYAASLKDKGSLVPALYKVIRENYSDVRRSLSLTLCLCFHKDIHSEQILQFTKDLQGFVVCMFPHVSESVMFMISLSQEIVDKDGQSKVLSFTIPSLSKPSVYHEPSSIGSLALTEGALANHGLSRVVYSGPHLQRETFTAQNRFEVLTFLLLCYNASLSYMSSSSLQSLCQLISICGYPRQQVRRYKGISSRLMVTSEFLVQLITGIHFALLTLAQVGNAIKSSLHGASLKANKEGTRSIQVEITPTASRISRNAVTSLSIRGHRWKRHDSPDSCVAGPIPEISVTGVSGERLLNGEALRSRTEGEALGGATEVGVDPRGQEVRRQKSVRRHLEDGTPSAGRVQF</sequence>
<evidence type="ECO:0000256" key="6">
    <source>
        <dbReference type="ARBA" id="ARBA00034482"/>
    </source>
</evidence>
<evidence type="ECO:0000256" key="1">
    <source>
        <dbReference type="ARBA" id="ARBA00004236"/>
    </source>
</evidence>
<evidence type="ECO:0000256" key="5">
    <source>
        <dbReference type="ARBA" id="ARBA00023136"/>
    </source>
</evidence>
<keyword evidence="3" id="KW-1003">Cell membrane</keyword>
<evidence type="ECO:0000256" key="4">
    <source>
        <dbReference type="ARBA" id="ARBA00022490"/>
    </source>
</evidence>
<keyword evidence="4" id="KW-0963">Cytoplasm</keyword>
<dbReference type="AlphaFoldDB" id="A0A8C1T8H7"/>